<reference evidence="5" key="1">
    <citation type="submission" date="2014-02" db="EMBL/GenBank/DDBJ databases">
        <title>Expanding our view of genomic diversity in Candidatus Accumulibacter clades.</title>
        <authorList>
            <person name="Skennerton C.T."/>
            <person name="Barr J.J."/>
            <person name="Slater F.R."/>
            <person name="Bond P.L."/>
            <person name="Tyson G.W."/>
        </authorList>
    </citation>
    <scope>NUCLEOTIDE SEQUENCE [LARGE SCALE GENOMIC DNA]</scope>
</reference>
<dbReference type="eggNOG" id="COG2202">
    <property type="taxonomic scope" value="Bacteria"/>
</dbReference>
<dbReference type="SMART" id="SM00086">
    <property type="entry name" value="PAC"/>
    <property type="match status" value="6"/>
</dbReference>
<feature type="domain" description="PAC" evidence="2">
    <location>
        <begin position="458"/>
        <end position="509"/>
    </location>
</feature>
<dbReference type="Pfam" id="PF08448">
    <property type="entry name" value="PAS_4"/>
    <property type="match status" value="2"/>
</dbReference>
<feature type="domain" description="PAC" evidence="2">
    <location>
        <begin position="333"/>
        <end position="384"/>
    </location>
</feature>
<evidence type="ECO:0000259" key="2">
    <source>
        <dbReference type="PROSITE" id="PS50113"/>
    </source>
</evidence>
<dbReference type="InterPro" id="IPR029787">
    <property type="entry name" value="Nucleotide_cyclase"/>
</dbReference>
<name>A0A011RJH5_ACCRE</name>
<dbReference type="FunFam" id="3.30.70.270:FF:000001">
    <property type="entry name" value="Diguanylate cyclase domain protein"/>
    <property type="match status" value="1"/>
</dbReference>
<keyword evidence="5" id="KW-0378">Hydrolase</keyword>
<dbReference type="Pfam" id="PF00563">
    <property type="entry name" value="EAL"/>
    <property type="match status" value="1"/>
</dbReference>
<evidence type="ECO:0000259" key="3">
    <source>
        <dbReference type="PROSITE" id="PS50883"/>
    </source>
</evidence>
<dbReference type="Pfam" id="PF13426">
    <property type="entry name" value="PAS_9"/>
    <property type="match status" value="4"/>
</dbReference>
<dbReference type="PANTHER" id="PTHR44757:SF2">
    <property type="entry name" value="BIOFILM ARCHITECTURE MAINTENANCE PROTEIN MBAA"/>
    <property type="match status" value="1"/>
</dbReference>
<dbReference type="CDD" id="cd01949">
    <property type="entry name" value="GGDEF"/>
    <property type="match status" value="1"/>
</dbReference>
<evidence type="ECO:0000313" key="6">
    <source>
        <dbReference type="Proteomes" id="UP000022141"/>
    </source>
</evidence>
<dbReference type="InterPro" id="IPR000700">
    <property type="entry name" value="PAS-assoc_C"/>
</dbReference>
<dbReference type="SUPFAM" id="SSF55073">
    <property type="entry name" value="Nucleotide cyclase"/>
    <property type="match status" value="1"/>
</dbReference>
<dbReference type="NCBIfam" id="TIGR00254">
    <property type="entry name" value="GGDEF"/>
    <property type="match status" value="1"/>
</dbReference>
<dbReference type="CDD" id="cd00130">
    <property type="entry name" value="PAS"/>
    <property type="match status" value="6"/>
</dbReference>
<evidence type="ECO:0000313" key="5">
    <source>
        <dbReference type="EMBL" id="EXI91329.1"/>
    </source>
</evidence>
<evidence type="ECO:0000259" key="1">
    <source>
        <dbReference type="PROSITE" id="PS50112"/>
    </source>
</evidence>
<feature type="domain" description="PAC" evidence="2">
    <location>
        <begin position="723"/>
        <end position="775"/>
    </location>
</feature>
<dbReference type="PROSITE" id="PS50113">
    <property type="entry name" value="PAC"/>
    <property type="match status" value="5"/>
</dbReference>
<dbReference type="AlphaFoldDB" id="A0A011RJH5"/>
<dbReference type="PROSITE" id="PS50112">
    <property type="entry name" value="PAS"/>
    <property type="match status" value="3"/>
</dbReference>
<feature type="domain" description="PAC" evidence="2">
    <location>
        <begin position="208"/>
        <end position="259"/>
    </location>
</feature>
<evidence type="ECO:0000259" key="4">
    <source>
        <dbReference type="PROSITE" id="PS50887"/>
    </source>
</evidence>
<dbReference type="STRING" id="1454004.AW11_00140"/>
<proteinExistence type="predicted"/>
<dbReference type="Gene3D" id="3.30.70.270">
    <property type="match status" value="1"/>
</dbReference>
<feature type="domain" description="EAL" evidence="3">
    <location>
        <begin position="949"/>
        <end position="1202"/>
    </location>
</feature>
<feature type="domain" description="PAS" evidence="1">
    <location>
        <begin position="650"/>
        <end position="694"/>
    </location>
</feature>
<dbReference type="Proteomes" id="UP000022141">
    <property type="component" value="Unassembled WGS sequence"/>
</dbReference>
<dbReference type="SUPFAM" id="SSF55785">
    <property type="entry name" value="PYP-like sensor domain (PAS domain)"/>
    <property type="match status" value="6"/>
</dbReference>
<dbReference type="Pfam" id="PF00990">
    <property type="entry name" value="GGDEF"/>
    <property type="match status" value="1"/>
</dbReference>
<gene>
    <name evidence="5" type="primary">gmr_1</name>
    <name evidence="5" type="ORF">AW11_00140</name>
</gene>
<dbReference type="InterPro" id="IPR000160">
    <property type="entry name" value="GGDEF_dom"/>
</dbReference>
<accession>A0A011RJH5</accession>
<dbReference type="eggNOG" id="COG5001">
    <property type="taxonomic scope" value="Bacteria"/>
</dbReference>
<comment type="caution">
    <text evidence="5">The sequence shown here is derived from an EMBL/GenBank/DDBJ whole genome shotgun (WGS) entry which is preliminary data.</text>
</comment>
<feature type="domain" description="PAC" evidence="2">
    <location>
        <begin position="601"/>
        <end position="653"/>
    </location>
</feature>
<dbReference type="PANTHER" id="PTHR44757">
    <property type="entry name" value="DIGUANYLATE CYCLASE DGCP"/>
    <property type="match status" value="1"/>
</dbReference>
<dbReference type="InterPro" id="IPR052155">
    <property type="entry name" value="Biofilm_reg_signaling"/>
</dbReference>
<dbReference type="SMART" id="SM00052">
    <property type="entry name" value="EAL"/>
    <property type="match status" value="1"/>
</dbReference>
<dbReference type="CDD" id="cd01948">
    <property type="entry name" value="EAL"/>
    <property type="match status" value="1"/>
</dbReference>
<protein>
    <submittedName>
        <fullName evidence="5">Cyclic di-GMP phosphodiesterase Gmr</fullName>
        <ecNumber evidence="5">3.1.4.52</ecNumber>
    </submittedName>
</protein>
<feature type="domain" description="PAS" evidence="1">
    <location>
        <begin position="528"/>
        <end position="606"/>
    </location>
</feature>
<feature type="domain" description="PAS" evidence="1">
    <location>
        <begin position="162"/>
        <end position="178"/>
    </location>
</feature>
<dbReference type="EC" id="3.1.4.52" evidence="5"/>
<dbReference type="InterPro" id="IPR000014">
    <property type="entry name" value="PAS"/>
</dbReference>
<dbReference type="PROSITE" id="PS50887">
    <property type="entry name" value="GGDEF"/>
    <property type="match status" value="1"/>
</dbReference>
<feature type="domain" description="GGDEF" evidence="4">
    <location>
        <begin position="807"/>
        <end position="940"/>
    </location>
</feature>
<dbReference type="SUPFAM" id="SSF141868">
    <property type="entry name" value="EAL domain-like"/>
    <property type="match status" value="1"/>
</dbReference>
<dbReference type="InterPro" id="IPR001610">
    <property type="entry name" value="PAC"/>
</dbReference>
<dbReference type="GO" id="GO:0071111">
    <property type="term" value="F:cyclic-guanylate-specific phosphodiesterase activity"/>
    <property type="evidence" value="ECO:0007669"/>
    <property type="project" value="UniProtKB-EC"/>
</dbReference>
<sequence length="1202" mass="135370">MRESGSLEQQLLEYKAILEHSGIAVVCTRNRRVYRCNPRAEELFGWPAGTLVGQPDLVFYPDSAACETLRRQARAALRVGEILDLETQLARRDGSIFVAHLIARAIDPAAPGQGAVWIVRDVTQEVDAREAGARLLREQQLIFQNAETGIVILRDRAIQRCNRRFAEILGYEPDELIGCLTRIYYPSEEAWLETGRKAYAAISETGIYRGETTFIRRDGAAIWSHITGSMINPAKPQDGYIWLYEDVTEKRQASRAMDALLREQTLIFERAPIGIVFVRERIIQRCNPSFETIFGYLPGQLIGQSMRVCFASELAWREADERVVRGSGAGGTFIGEIEYCKADGAPIWCQVTGSLLDPENHDQGHVWLFQDITARRAAEEALVESLWEQQLIFDNAMIGISYQRERTIWRCNRRFEEIFGYPVGAMTGQSTRILFATEKDWEDAGREVYGDATGSGSFDGEFLFSRRDGTPIWVHIIGRTIDDGDARQTWIWTHEDVTAHRAAQEALRQSHLELEQRVAERTHELSQQLDFMHQLVEAIPGPVFYKNRQGRYLGCNQAFLEMIGKSRREVVGATVYDVAPRELANRYMAADEELFQRSGSQVYETQVLRADGNYRDVVFHKAIYGMSDEVACGLVGIMLDVTERKRMEQRLQQAATVFDSSAEGITITSPNGEIIAVNRAFTEITGYSEDDVVGGNPRLLQSGFQDPEFYREMWRTLHTCGRWRGELWNRRKDGQAFLESLTISAVKDPQDRVTHYVGVFSDITELRKAHDQLDHQAHHDPLTGLPNRLLLGDRLHKALQRAHRDERGLAVLFVDLDRFKNINDTLGHQVGDRVLCEVARRLTRLRREADTVGRLGGDEFLIIIEDLGDAAAVSHIAERILALLQDSPVTVEHEFYVGASIGISLFPQDGGDAETLMKNADVAMYRAKERGRNTYEFFTKELTQSSLARLQMETDLRRAIDRGELRVFLQPQFSLTGGELVGAEALVRWLRPERGLVMPGEFIRLAEESGLIVPIGEWVQHTAACQWAAWLGAGLKPGVLSVNVSGVEFQRGRIQETACKTLESSQLPAQFLELEITESAIMTQAESSVQVLDALRAMGLGLVIDDFGTGYSSLAYLKRLPLNKLKIDQSFVRGLPGDAEDRAITRAVIALAHSLQLTVIAEGVESEAQRDFLAGEGCDEMQGYLRGRPMPLDDYRQRFLEG</sequence>
<dbReference type="Gene3D" id="3.30.450.20">
    <property type="entry name" value="PAS domain"/>
    <property type="match status" value="6"/>
</dbReference>
<dbReference type="InterPro" id="IPR035965">
    <property type="entry name" value="PAS-like_dom_sf"/>
</dbReference>
<dbReference type="EMBL" id="JEMY01000001">
    <property type="protein sequence ID" value="EXI91329.1"/>
    <property type="molecule type" value="Genomic_DNA"/>
</dbReference>
<keyword evidence="6" id="KW-1185">Reference proteome</keyword>
<dbReference type="Gene3D" id="3.20.20.450">
    <property type="entry name" value="EAL domain"/>
    <property type="match status" value="1"/>
</dbReference>
<dbReference type="InterPro" id="IPR035919">
    <property type="entry name" value="EAL_sf"/>
</dbReference>
<dbReference type="SMART" id="SM00091">
    <property type="entry name" value="PAS"/>
    <property type="match status" value="6"/>
</dbReference>
<dbReference type="PATRIC" id="fig|1454004.3.peg.151"/>
<dbReference type="InterPro" id="IPR043128">
    <property type="entry name" value="Rev_trsase/Diguanyl_cyclase"/>
</dbReference>
<dbReference type="InterPro" id="IPR013656">
    <property type="entry name" value="PAS_4"/>
</dbReference>
<dbReference type="SMART" id="SM00267">
    <property type="entry name" value="GGDEF"/>
    <property type="match status" value="1"/>
</dbReference>
<dbReference type="NCBIfam" id="TIGR00229">
    <property type="entry name" value="sensory_box"/>
    <property type="match status" value="6"/>
</dbReference>
<organism evidence="5 6">
    <name type="scientific">Accumulibacter regalis</name>
    <dbReference type="NCBI Taxonomy" id="522306"/>
    <lineage>
        <taxon>Bacteria</taxon>
        <taxon>Pseudomonadati</taxon>
        <taxon>Pseudomonadota</taxon>
        <taxon>Betaproteobacteria</taxon>
        <taxon>Candidatus Accumulibacter</taxon>
    </lineage>
</organism>
<dbReference type="PROSITE" id="PS50883">
    <property type="entry name" value="EAL"/>
    <property type="match status" value="1"/>
</dbReference>
<dbReference type="InterPro" id="IPR001633">
    <property type="entry name" value="EAL_dom"/>
</dbReference>